<feature type="domain" description="VOC" evidence="1">
    <location>
        <begin position="5"/>
        <end position="123"/>
    </location>
</feature>
<keyword evidence="3" id="KW-1185">Reference proteome</keyword>
<evidence type="ECO:0000313" key="2">
    <source>
        <dbReference type="EMBL" id="MFH8546488.1"/>
    </source>
</evidence>
<gene>
    <name evidence="2" type="ORF">ACH4F9_15930</name>
</gene>
<accession>A0ABW7QNE5</accession>
<dbReference type="Gene3D" id="3.10.180.10">
    <property type="entry name" value="2,3-Dihydroxybiphenyl 1,2-Dioxygenase, domain 1"/>
    <property type="match status" value="1"/>
</dbReference>
<comment type="caution">
    <text evidence="2">The sequence shown here is derived from an EMBL/GenBank/DDBJ whole genome shotgun (WGS) entry which is preliminary data.</text>
</comment>
<dbReference type="CDD" id="cd06587">
    <property type="entry name" value="VOC"/>
    <property type="match status" value="1"/>
</dbReference>
<dbReference type="InterPro" id="IPR037523">
    <property type="entry name" value="VOC_core"/>
</dbReference>
<organism evidence="2 3">
    <name type="scientific">Streptomyces longisporoflavus</name>
    <dbReference type="NCBI Taxonomy" id="28044"/>
    <lineage>
        <taxon>Bacteria</taxon>
        <taxon>Bacillati</taxon>
        <taxon>Actinomycetota</taxon>
        <taxon>Actinomycetes</taxon>
        <taxon>Kitasatosporales</taxon>
        <taxon>Streptomycetaceae</taxon>
        <taxon>Streptomyces</taxon>
    </lineage>
</organism>
<dbReference type="InterPro" id="IPR041581">
    <property type="entry name" value="Glyoxalase_6"/>
</dbReference>
<dbReference type="EMBL" id="JBIRGQ010000003">
    <property type="protein sequence ID" value="MFH8546488.1"/>
    <property type="molecule type" value="Genomic_DNA"/>
</dbReference>
<proteinExistence type="predicted"/>
<reference evidence="2 3" key="1">
    <citation type="submission" date="2024-10" db="EMBL/GenBank/DDBJ databases">
        <title>The Natural Products Discovery Center: Release of the First 8490 Sequenced Strains for Exploring Actinobacteria Biosynthetic Diversity.</title>
        <authorList>
            <person name="Kalkreuter E."/>
            <person name="Kautsar S.A."/>
            <person name="Yang D."/>
            <person name="Bader C.D."/>
            <person name="Teijaro C.N."/>
            <person name="Fluegel L."/>
            <person name="Davis C.M."/>
            <person name="Simpson J.R."/>
            <person name="Lauterbach L."/>
            <person name="Steele A.D."/>
            <person name="Gui C."/>
            <person name="Meng S."/>
            <person name="Li G."/>
            <person name="Viehrig K."/>
            <person name="Ye F."/>
            <person name="Su P."/>
            <person name="Kiefer A.F."/>
            <person name="Nichols A."/>
            <person name="Cepeda A.J."/>
            <person name="Yan W."/>
            <person name="Fan B."/>
            <person name="Jiang Y."/>
            <person name="Adhikari A."/>
            <person name="Zheng C.-J."/>
            <person name="Schuster L."/>
            <person name="Cowan T.M."/>
            <person name="Smanski M.J."/>
            <person name="Chevrette M.G."/>
            <person name="De Carvalho L.P.S."/>
            <person name="Shen B."/>
        </authorList>
    </citation>
    <scope>NUCLEOTIDE SEQUENCE [LARGE SCALE GENOMIC DNA]</scope>
    <source>
        <strain evidence="2 3">NPDC017990</strain>
    </source>
</reference>
<dbReference type="InterPro" id="IPR029068">
    <property type="entry name" value="Glyas_Bleomycin-R_OHBP_Dase"/>
</dbReference>
<evidence type="ECO:0000313" key="3">
    <source>
        <dbReference type="Proteomes" id="UP001610818"/>
    </source>
</evidence>
<dbReference type="PANTHER" id="PTHR35908">
    <property type="entry name" value="HYPOTHETICAL FUSION PROTEIN"/>
    <property type="match status" value="1"/>
</dbReference>
<dbReference type="RefSeq" id="WP_397712112.1">
    <property type="nucleotide sequence ID" value="NZ_JBIRGN010000003.1"/>
</dbReference>
<dbReference type="PROSITE" id="PS51819">
    <property type="entry name" value="VOC"/>
    <property type="match status" value="1"/>
</dbReference>
<dbReference type="PANTHER" id="PTHR35908:SF1">
    <property type="entry name" value="CONSERVED PROTEIN"/>
    <property type="match status" value="1"/>
</dbReference>
<name>A0ABW7QNE5_9ACTN</name>
<dbReference type="Proteomes" id="UP001610818">
    <property type="component" value="Unassembled WGS sequence"/>
</dbReference>
<sequence length="124" mass="13854">MPIATYSLVALDCPEPEALARFYQAVLGGEVRKYNEIWYDLHAPGGHRISFQHAPDHRPPKWPQGASDSQQLHLDFTVTDMDRAQDEVLALGATPLDLDDRGGERGWRVFADPAGHPFCLCVQD</sequence>
<dbReference type="SUPFAM" id="SSF54593">
    <property type="entry name" value="Glyoxalase/Bleomycin resistance protein/Dihydroxybiphenyl dioxygenase"/>
    <property type="match status" value="1"/>
</dbReference>
<protein>
    <submittedName>
        <fullName evidence="2">VOC family protein</fullName>
    </submittedName>
</protein>
<dbReference type="Pfam" id="PF18029">
    <property type="entry name" value="Glyoxalase_6"/>
    <property type="match status" value="1"/>
</dbReference>
<evidence type="ECO:0000259" key="1">
    <source>
        <dbReference type="PROSITE" id="PS51819"/>
    </source>
</evidence>